<dbReference type="InterPro" id="IPR029071">
    <property type="entry name" value="Ubiquitin-like_domsf"/>
</dbReference>
<name>A0AAV2J3B7_KNICA</name>
<accession>A0AAV2J3B7</accession>
<dbReference type="AlphaFoldDB" id="A0AAV2J3B7"/>
<keyword evidence="2" id="KW-1185">Reference proteome</keyword>
<sequence length="88" mass="10208">MAQYPDPWAPWVTVDHEYLGPKSFQASRGTSVLEVKQLVYEETDLPVPEQRLVHRGRVADVENAEYDACVQLYLRSVCFLDWPSLQRL</sequence>
<evidence type="ECO:0000313" key="1">
    <source>
        <dbReference type="EMBL" id="CAL1571952.1"/>
    </source>
</evidence>
<protein>
    <recommendedName>
        <fullName evidence="3">Ubiquitin-like domain-containing protein</fullName>
    </recommendedName>
</protein>
<gene>
    <name evidence="1" type="ORF">KC01_LOCUS4009</name>
</gene>
<dbReference type="Gene3D" id="3.10.20.90">
    <property type="entry name" value="Phosphatidylinositol 3-kinase Catalytic Subunit, Chain A, domain 1"/>
    <property type="match status" value="1"/>
</dbReference>
<dbReference type="EMBL" id="OZ035832">
    <property type="protein sequence ID" value="CAL1571952.1"/>
    <property type="molecule type" value="Genomic_DNA"/>
</dbReference>
<evidence type="ECO:0000313" key="2">
    <source>
        <dbReference type="Proteomes" id="UP001497482"/>
    </source>
</evidence>
<reference evidence="1 2" key="1">
    <citation type="submission" date="2024-04" db="EMBL/GenBank/DDBJ databases">
        <authorList>
            <person name="Waldvogel A.-M."/>
            <person name="Schoenle A."/>
        </authorList>
    </citation>
    <scope>NUCLEOTIDE SEQUENCE [LARGE SCALE GENOMIC DNA]</scope>
</reference>
<organism evidence="1 2">
    <name type="scientific">Knipowitschia caucasica</name>
    <name type="common">Caucasian dwarf goby</name>
    <name type="synonym">Pomatoschistus caucasicus</name>
    <dbReference type="NCBI Taxonomy" id="637954"/>
    <lineage>
        <taxon>Eukaryota</taxon>
        <taxon>Metazoa</taxon>
        <taxon>Chordata</taxon>
        <taxon>Craniata</taxon>
        <taxon>Vertebrata</taxon>
        <taxon>Euteleostomi</taxon>
        <taxon>Actinopterygii</taxon>
        <taxon>Neopterygii</taxon>
        <taxon>Teleostei</taxon>
        <taxon>Neoteleostei</taxon>
        <taxon>Acanthomorphata</taxon>
        <taxon>Gobiaria</taxon>
        <taxon>Gobiiformes</taxon>
        <taxon>Gobioidei</taxon>
        <taxon>Gobiidae</taxon>
        <taxon>Gobiinae</taxon>
        <taxon>Knipowitschia</taxon>
    </lineage>
</organism>
<dbReference type="SUPFAM" id="SSF54236">
    <property type="entry name" value="Ubiquitin-like"/>
    <property type="match status" value="1"/>
</dbReference>
<evidence type="ECO:0008006" key="3">
    <source>
        <dbReference type="Google" id="ProtNLM"/>
    </source>
</evidence>
<dbReference type="Proteomes" id="UP001497482">
    <property type="component" value="Chromosome 10"/>
</dbReference>
<proteinExistence type="predicted"/>